<dbReference type="EMBL" id="MU154552">
    <property type="protein sequence ID" value="KAF9496447.1"/>
    <property type="molecule type" value="Genomic_DNA"/>
</dbReference>
<organism evidence="3 4">
    <name type="scientific">Pleurotus eryngii</name>
    <name type="common">Boletus of the steppes</name>
    <dbReference type="NCBI Taxonomy" id="5323"/>
    <lineage>
        <taxon>Eukaryota</taxon>
        <taxon>Fungi</taxon>
        <taxon>Dikarya</taxon>
        <taxon>Basidiomycota</taxon>
        <taxon>Agaricomycotina</taxon>
        <taxon>Agaricomycetes</taxon>
        <taxon>Agaricomycetidae</taxon>
        <taxon>Agaricales</taxon>
        <taxon>Pleurotineae</taxon>
        <taxon>Pleurotaceae</taxon>
        <taxon>Pleurotus</taxon>
    </lineage>
</organism>
<dbReference type="Pfam" id="PF20415">
    <property type="entry name" value="DUF6699"/>
    <property type="match status" value="1"/>
</dbReference>
<protein>
    <recommendedName>
        <fullName evidence="2">DUF6699 domain-containing protein</fullName>
    </recommendedName>
</protein>
<evidence type="ECO:0000313" key="4">
    <source>
        <dbReference type="Proteomes" id="UP000807025"/>
    </source>
</evidence>
<evidence type="ECO:0000256" key="1">
    <source>
        <dbReference type="SAM" id="MobiDB-lite"/>
    </source>
</evidence>
<dbReference type="Proteomes" id="UP000807025">
    <property type="component" value="Unassembled WGS sequence"/>
</dbReference>
<feature type="domain" description="DUF6699" evidence="2">
    <location>
        <begin position="187"/>
        <end position="336"/>
    </location>
</feature>
<accession>A0A9P6D9K2</accession>
<dbReference type="AlphaFoldDB" id="A0A9P6D9K2"/>
<keyword evidence="4" id="KW-1185">Reference proteome</keyword>
<gene>
    <name evidence="3" type="ORF">BDN71DRAFT_749473</name>
</gene>
<dbReference type="InterPro" id="IPR046522">
    <property type="entry name" value="DUF6699"/>
</dbReference>
<dbReference type="OrthoDB" id="3251728at2759"/>
<proteinExistence type="predicted"/>
<feature type="region of interest" description="Disordered" evidence="1">
    <location>
        <begin position="42"/>
        <end position="96"/>
    </location>
</feature>
<name>A0A9P6D9K2_PLEER</name>
<reference evidence="3" key="1">
    <citation type="submission" date="2020-11" db="EMBL/GenBank/DDBJ databases">
        <authorList>
            <consortium name="DOE Joint Genome Institute"/>
            <person name="Ahrendt S."/>
            <person name="Riley R."/>
            <person name="Andreopoulos W."/>
            <person name="Labutti K."/>
            <person name="Pangilinan J."/>
            <person name="Ruiz-Duenas F.J."/>
            <person name="Barrasa J.M."/>
            <person name="Sanchez-Garcia M."/>
            <person name="Camarero S."/>
            <person name="Miyauchi S."/>
            <person name="Serrano A."/>
            <person name="Linde D."/>
            <person name="Babiker R."/>
            <person name="Drula E."/>
            <person name="Ayuso-Fernandez I."/>
            <person name="Pacheco R."/>
            <person name="Padilla G."/>
            <person name="Ferreira P."/>
            <person name="Barriuso J."/>
            <person name="Kellner H."/>
            <person name="Castanera R."/>
            <person name="Alfaro M."/>
            <person name="Ramirez L."/>
            <person name="Pisabarro A.G."/>
            <person name="Kuo A."/>
            <person name="Tritt A."/>
            <person name="Lipzen A."/>
            <person name="He G."/>
            <person name="Yan M."/>
            <person name="Ng V."/>
            <person name="Cullen D."/>
            <person name="Martin F."/>
            <person name="Rosso M.-N."/>
            <person name="Henrissat B."/>
            <person name="Hibbett D."/>
            <person name="Martinez A.T."/>
            <person name="Grigoriev I.V."/>
        </authorList>
    </citation>
    <scope>NUCLEOTIDE SEQUENCE</scope>
    <source>
        <strain evidence="3">ATCC 90797</strain>
    </source>
</reference>
<comment type="caution">
    <text evidence="3">The sequence shown here is derived from an EMBL/GenBank/DDBJ whole genome shotgun (WGS) entry which is preliminary data.</text>
</comment>
<evidence type="ECO:0000313" key="3">
    <source>
        <dbReference type="EMBL" id="KAF9496447.1"/>
    </source>
</evidence>
<feature type="compositionally biased region" description="Polar residues" evidence="1">
    <location>
        <begin position="42"/>
        <end position="59"/>
    </location>
</feature>
<evidence type="ECO:0000259" key="2">
    <source>
        <dbReference type="Pfam" id="PF20415"/>
    </source>
</evidence>
<sequence length="347" mass="38708">MSSPFVYTPHPSYMLTQYLDPAYGQQQASPFIPSASLYPTSPYANSNDLPNNDPGTPNTPRRVHFGDEFNDPFGTYARQRRPSWSGPPPHSSPGVVPVVFPPSSPFTPTSPFLGPQPQPPYYQRRHSYGAYGQQQPIWAANAPAWSPYAMSPGPTMLSPQWQAVQPTVLQIHPWLNGESPRGDFVFDLSAATYSPLRLVGPGQSQPIPWEDLKQSATHPPITRLIITCDMIPQWPIKLEFNPYFGAGLSGGHLPPHAAPPITVHDILFQIHQCLNLRISHIDWAKLSMAEEKAVSRAYAHRCRRSGTMEMIERGNGIKRVDFLLDKVFFKGLVRTGESWESMKLITG</sequence>